<feature type="domain" description="Polymerase/histidinol phosphatase N-terminal" evidence="10">
    <location>
        <begin position="18"/>
        <end position="85"/>
    </location>
</feature>
<dbReference type="PANTHER" id="PTHR32294:SF0">
    <property type="entry name" value="DNA POLYMERASE III SUBUNIT ALPHA"/>
    <property type="match status" value="1"/>
</dbReference>
<dbReference type="GO" id="GO:0003676">
    <property type="term" value="F:nucleic acid binding"/>
    <property type="evidence" value="ECO:0007669"/>
    <property type="project" value="InterPro"/>
</dbReference>
<dbReference type="InterPro" id="IPR011708">
    <property type="entry name" value="DNA_pol3_alpha_NTPase_dom"/>
</dbReference>
<proteinExistence type="predicted"/>
<name>I0IH48_PHYMF</name>
<feature type="region of interest" description="Disordered" evidence="9">
    <location>
        <begin position="1074"/>
        <end position="1097"/>
    </location>
</feature>
<dbReference type="Pfam" id="PF07733">
    <property type="entry name" value="DNA_pol3_alpha"/>
    <property type="match status" value="1"/>
</dbReference>
<evidence type="ECO:0000313" key="12">
    <source>
        <dbReference type="Proteomes" id="UP000007881"/>
    </source>
</evidence>
<evidence type="ECO:0000256" key="5">
    <source>
        <dbReference type="ARBA" id="ARBA00022695"/>
    </source>
</evidence>
<dbReference type="NCBIfam" id="TIGR00594">
    <property type="entry name" value="polc"/>
    <property type="match status" value="1"/>
</dbReference>
<reference evidence="11 12" key="1">
    <citation type="submission" date="2012-02" db="EMBL/GenBank/DDBJ databases">
        <title>Complete genome sequence of Phycisphaera mikurensis NBRC 102666.</title>
        <authorList>
            <person name="Ankai A."/>
            <person name="Hosoyama A."/>
            <person name="Terui Y."/>
            <person name="Sekine M."/>
            <person name="Fukai R."/>
            <person name="Kato Y."/>
            <person name="Nakamura S."/>
            <person name="Yamada-Narita S."/>
            <person name="Kawakoshi A."/>
            <person name="Fukunaga Y."/>
            <person name="Yamazaki S."/>
            <person name="Fujita N."/>
        </authorList>
    </citation>
    <scope>NUCLEOTIDE SEQUENCE [LARGE SCALE GENOMIC DNA]</scope>
    <source>
        <strain evidence="12">NBRC 102666 / KCTC 22515 / FYK2301M01</strain>
    </source>
</reference>
<dbReference type="InterPro" id="IPR040982">
    <property type="entry name" value="DNA_pol3_finger"/>
</dbReference>
<dbReference type="Pfam" id="PF17657">
    <property type="entry name" value="DNA_pol3_finger"/>
    <property type="match status" value="1"/>
</dbReference>
<accession>I0IH48</accession>
<dbReference type="EC" id="2.7.7.7" evidence="2"/>
<dbReference type="GO" id="GO:0006260">
    <property type="term" value="P:DNA replication"/>
    <property type="evidence" value="ECO:0007669"/>
    <property type="project" value="UniProtKB-KW"/>
</dbReference>
<dbReference type="KEGG" id="phm:PSMK_24270"/>
<dbReference type="CDD" id="cd12113">
    <property type="entry name" value="PHP_PolIIIA_DnaE3"/>
    <property type="match status" value="1"/>
</dbReference>
<comment type="subcellular location">
    <subcellularLocation>
        <location evidence="1">Cytoplasm</location>
    </subcellularLocation>
</comment>
<keyword evidence="7" id="KW-0239">DNA-directed DNA polymerase</keyword>
<dbReference type="PATRIC" id="fig|1142394.8.peg.2508"/>
<keyword evidence="4 11" id="KW-0808">Transferase</keyword>
<evidence type="ECO:0000256" key="1">
    <source>
        <dbReference type="ARBA" id="ARBA00004496"/>
    </source>
</evidence>
<evidence type="ECO:0000256" key="4">
    <source>
        <dbReference type="ARBA" id="ARBA00022679"/>
    </source>
</evidence>
<evidence type="ECO:0000259" key="10">
    <source>
        <dbReference type="SMART" id="SM00481"/>
    </source>
</evidence>
<feature type="region of interest" description="Disordered" evidence="9">
    <location>
        <begin position="923"/>
        <end position="946"/>
    </location>
</feature>
<dbReference type="SUPFAM" id="SSF89550">
    <property type="entry name" value="PHP domain-like"/>
    <property type="match status" value="1"/>
</dbReference>
<dbReference type="GO" id="GO:0008408">
    <property type="term" value="F:3'-5' exonuclease activity"/>
    <property type="evidence" value="ECO:0007669"/>
    <property type="project" value="InterPro"/>
</dbReference>
<evidence type="ECO:0000256" key="2">
    <source>
        <dbReference type="ARBA" id="ARBA00012417"/>
    </source>
</evidence>
<dbReference type="InterPro" id="IPR004013">
    <property type="entry name" value="PHP_dom"/>
</dbReference>
<dbReference type="InterPro" id="IPR041931">
    <property type="entry name" value="DNA_pol3_alpha_thumb_dom"/>
</dbReference>
<dbReference type="PANTHER" id="PTHR32294">
    <property type="entry name" value="DNA POLYMERASE III SUBUNIT ALPHA"/>
    <property type="match status" value="1"/>
</dbReference>
<dbReference type="STRING" id="1142394.PSMK_24270"/>
<evidence type="ECO:0000256" key="9">
    <source>
        <dbReference type="SAM" id="MobiDB-lite"/>
    </source>
</evidence>
<evidence type="ECO:0000313" key="11">
    <source>
        <dbReference type="EMBL" id="BAM04586.1"/>
    </source>
</evidence>
<keyword evidence="6" id="KW-0235">DNA replication</keyword>
<comment type="catalytic activity">
    <reaction evidence="8">
        <text>DNA(n) + a 2'-deoxyribonucleoside 5'-triphosphate = DNA(n+1) + diphosphate</text>
        <dbReference type="Rhea" id="RHEA:22508"/>
        <dbReference type="Rhea" id="RHEA-COMP:17339"/>
        <dbReference type="Rhea" id="RHEA-COMP:17340"/>
        <dbReference type="ChEBI" id="CHEBI:33019"/>
        <dbReference type="ChEBI" id="CHEBI:61560"/>
        <dbReference type="ChEBI" id="CHEBI:173112"/>
        <dbReference type="EC" id="2.7.7.7"/>
    </reaction>
</comment>
<dbReference type="InterPro" id="IPR003141">
    <property type="entry name" value="Pol/His_phosphatase_N"/>
</dbReference>
<dbReference type="InterPro" id="IPR029460">
    <property type="entry name" value="DNAPol_HHH"/>
</dbReference>
<dbReference type="GO" id="GO:0003887">
    <property type="term" value="F:DNA-directed DNA polymerase activity"/>
    <property type="evidence" value="ECO:0007669"/>
    <property type="project" value="UniProtKB-KW"/>
</dbReference>
<dbReference type="InterPro" id="IPR004365">
    <property type="entry name" value="NA-bd_OB_tRNA"/>
</dbReference>
<dbReference type="InterPro" id="IPR004805">
    <property type="entry name" value="DnaE2/DnaE/PolC"/>
</dbReference>
<dbReference type="SMART" id="SM00481">
    <property type="entry name" value="POLIIIAc"/>
    <property type="match status" value="1"/>
</dbReference>
<dbReference type="Gene3D" id="3.20.20.140">
    <property type="entry name" value="Metal-dependent hydrolases"/>
    <property type="match status" value="1"/>
</dbReference>
<dbReference type="Pfam" id="PF01336">
    <property type="entry name" value="tRNA_anti-codon"/>
    <property type="match status" value="1"/>
</dbReference>
<dbReference type="CDD" id="cd04485">
    <property type="entry name" value="DnaE_OBF"/>
    <property type="match status" value="1"/>
</dbReference>
<dbReference type="Proteomes" id="UP000007881">
    <property type="component" value="Chromosome"/>
</dbReference>
<dbReference type="EMBL" id="AP012338">
    <property type="protein sequence ID" value="BAM04586.1"/>
    <property type="molecule type" value="Genomic_DNA"/>
</dbReference>
<dbReference type="Gene3D" id="1.10.150.870">
    <property type="match status" value="1"/>
</dbReference>
<gene>
    <name evidence="11" type="primary">dnaE</name>
    <name evidence="11" type="ordered locus">PSMK_24270</name>
</gene>
<keyword evidence="12" id="KW-1185">Reference proteome</keyword>
<evidence type="ECO:0000256" key="3">
    <source>
        <dbReference type="ARBA" id="ARBA00019114"/>
    </source>
</evidence>
<dbReference type="Pfam" id="PF14579">
    <property type="entry name" value="HHH_6"/>
    <property type="match status" value="1"/>
</dbReference>
<dbReference type="InterPro" id="IPR016195">
    <property type="entry name" value="Pol/histidinol_Pase-like"/>
</dbReference>
<dbReference type="HOGENOM" id="CLU_001600_0_0_0"/>
<dbReference type="Gene3D" id="1.10.10.1600">
    <property type="entry name" value="Bacterial DNA polymerase III alpha subunit, thumb domain"/>
    <property type="match status" value="1"/>
</dbReference>
<dbReference type="RefSeq" id="WP_014437799.1">
    <property type="nucleotide sequence ID" value="NC_017080.1"/>
</dbReference>
<evidence type="ECO:0000256" key="7">
    <source>
        <dbReference type="ARBA" id="ARBA00022932"/>
    </source>
</evidence>
<sequence length="1385" mass="151325">MTGAAPAKPPAAPAEDFVHLHLHSTYSLLDGGNRIDRLVARVAELGMTACAVTDHGNLFGAVEFYNAAKRAGIKPILGVEAYVAPELEGRPSDRRNKEHSGTADGGFHLVLLAENQAGWSNLRKLSSDSFLEGFYYKPRMDNQTLTQWSDGLIAINGHLGSSIAYHLVQYLRSGGGGNKPEQKHWDAAVREAKWHLSVFKPNERGEPRFFLELQKHEEKLQRDINPLTVRLAEELDIPLVCDNDAHFLTADDWDAHDTLCCISMGKGKGDESRMRYARDLYVKSPQEMWAAFGQDQPEAIRNTRRIADRCNVEIDFEANHAPVVRIDTDLSGLPSDSEGALKVIDDFSRTCEHPPGSTAWMKAFGETIRMEPFDEENDTDSPQELAKQCDGALRLLSEAGAIWRYGTRGFEGPVGATRRARMERELKVLKDKLISAYFVIVWDFTHEARRRDIPVLARGSGVGTMTGFALGLSNACPIEYGLLFERFTDPDRTEYPDIDIDMCQDGRAELIQYVRDKYGHVAQIITFGTLKARAAIRDVGRVHDLSLQDVDKVCKLIGDGLATTLDSAWKQNSDLAELCAVQPQVQGVYDTARRLENFHRHAGVHAAGVIVATQPLDNIVPLYRPPGGNSGDGVTVTQWDGPTCEKVGLLKMDFLGLRTLSIIERGKLLVKQSLPPEVITKAVLGPDAEHGAPDDEGLPVDVLDLERITYDDPRVLSLFARGETAGVFQFESGGMRSLLMAMKPDRLEDLIAANALYRPGPMELIPNYNARKHGREAVPKVHEIVDRLTAETYGIMVYQEQVMQVLNELGGIPLRTAYSIIKAISKKKEKTINEARVDFVAGAKERGVAEKDSGGLFDLILKFAGYGFNKSHSTGYAIVAYQTAYLKTHFPIHYMAAVLTYESVSTDKVVEYIDACRSLKLPDPPAPSASAEHPAEGGTPKQAGVEVRPPDINLSDVAFTVVYESGEERRADTGHIRFGLSAVKGVGEKAITSVIAERAKNGPFRGLFDFCERVDLRACNKSTLDALIKCGAFDSLHGIEKRSACSDALEAAMKAGQRAAADKASGQMGMFGAPSPEPSTGVQAATAGGAAEPDLPASVPWTKKQTLEFEKDVMGMYVSSHPLHDHAGALHNFSSCAIAEVDRLPADTPVVLGGMLSRVRGTVVKRGKSAGAKMAMITLEDDTGAKIDGVAFADTYAQCSNHLQTDRVVLLAGKVDRRREEPNIVLDKVIPVEDAAEHLTRAVRIVIEEVTEADLPPGERLPPAQAPEHVLTKLREVLRQAAQRIHNGGTPAGVSLELHVRGDGQGDDQVVEMRLGQARVAVDEDLLAGVRAVLEDSPRHRARCVLEGPARVDVGDALKRYGDVASKGDLSFAMHDDGGQSIDRY</sequence>
<evidence type="ECO:0000256" key="6">
    <source>
        <dbReference type="ARBA" id="ARBA00022705"/>
    </source>
</evidence>
<keyword evidence="5 11" id="KW-0548">Nucleotidyltransferase</keyword>
<organism evidence="11 12">
    <name type="scientific">Phycisphaera mikurensis (strain NBRC 102666 / KCTC 22515 / FYK2301M01)</name>
    <dbReference type="NCBI Taxonomy" id="1142394"/>
    <lineage>
        <taxon>Bacteria</taxon>
        <taxon>Pseudomonadati</taxon>
        <taxon>Planctomycetota</taxon>
        <taxon>Phycisphaerae</taxon>
        <taxon>Phycisphaerales</taxon>
        <taxon>Phycisphaeraceae</taxon>
        <taxon>Phycisphaera</taxon>
    </lineage>
</organism>
<dbReference type="eggNOG" id="COG0587">
    <property type="taxonomic scope" value="Bacteria"/>
</dbReference>
<dbReference type="Pfam" id="PF02811">
    <property type="entry name" value="PHP"/>
    <property type="match status" value="1"/>
</dbReference>
<dbReference type="GO" id="GO:0005737">
    <property type="term" value="C:cytoplasm"/>
    <property type="evidence" value="ECO:0007669"/>
    <property type="project" value="UniProtKB-SubCell"/>
</dbReference>
<dbReference type="OrthoDB" id="9803237at2"/>
<protein>
    <recommendedName>
        <fullName evidence="3">DNA polymerase III subunit alpha</fullName>
        <ecNumber evidence="2">2.7.7.7</ecNumber>
    </recommendedName>
</protein>
<evidence type="ECO:0000256" key="8">
    <source>
        <dbReference type="ARBA" id="ARBA00049244"/>
    </source>
</evidence>